<dbReference type="Pfam" id="PF00271">
    <property type="entry name" value="Helicase_C"/>
    <property type="match status" value="1"/>
</dbReference>
<feature type="region of interest" description="Disordered" evidence="6">
    <location>
        <begin position="1084"/>
        <end position="1110"/>
    </location>
</feature>
<sequence length="1266" mass="141155">MYNYFRWFPDGKIVFAAPSRPLVMQQIEACHNIVGIPQEWTIDMTGQLSPSIRACYWKTKRVFFVTPQVLEKDIQSGTCLVKYLVCLVIDEAHRALGNYSYCTAVREVMSVPVQLRILALTATPGSKQQTIQLIIDNLHISTLEYRNENDDDVSPYVHNRKIELIEVAMGNEAAEIYNLFLDIIRPYVNKLSTFGLLQNRDYQTVWSLLGNCLLSPVDLLNSRDKFRQAPPPNLPHIKFGEVEASFGALITLYHIRRLLSSHGIRPAYEMLEQKLQQGPFARFMSKNEIIRKVKLLMQQSLAHGAPSPKLSKMLEVLVDHFKTKDPKHSRVIIFSNFRGSVRDIMSALANIGNLVKATEFIGQSSGKTLKGQSQKVQQAVLEKFRAGGYNVIVATSIGEEGLDIMEVDLVICFDANVSPLRMIQRMGRTGRKHDGRVDILFSSVLLVLACQGSELKGYMRKQASGKAIKKHMRNGGMNSFKFHPSPRMVPHIIKPEVQLVELSIEQFVSRGKKVKGDQAIETPVCKDKLTVAESEIIAKYFHPTSSNLGPSLIAFPHFQTFPSGVHKVVHSYRTGMLIDLMQHLQGLTFSRDGISFLEDEVASSKCLGVQTECEKKDEKDSLILDDIQGSKSPKQVTYSELSPIGTLRTKEKHSMPHFYETSPAAHAYLFGSDFVSVDALGNVLIVSLPSLPFEELSHSKSTRVSNTLVLNHMKQDSFHLKASDGNCNEITMQDKAVAEVTTSQTTYIKNGALQISSLCESGEQEEKMLDGFENILESPIVKRKLLNDGHIFSETLDVVEIKELSLLADEYNDDLRDTDLSPRLTNLVKSGVVPESPVNESGLLNSDERNEFLFQDLASPDKLRTEELTKSPNLGKMERGSTDDGTTGRNVSVSPVNKETQTPLLKMKRSRGRTILSPVTEEPETSLTNVRNSSSSRDWHLSPGDKSENVEPVRKFKRLCKAVDHGKNRNPLSMNENTVVAGVKLARSSCDTSSIQNKQGKGKTKLMEDVRAFIDEEAEVSSEVEISDDEEDDQDHNSHDDSFIDDRINPTAASTQIASGGVDMMAIYRRSLLSQSPLVRQPDFSSICSPDSAAPMTRTSESGSSSGKTLYSIQTPQIESKEQSASKNPAPVRINQEGITSETMPCATTDSIRENERSMENGKRKFSFYQSRSIPAINLEQQFSLQSEAAGIESCQQSEADKIETNGDALDDDQFYEYLDFDAVEEHAALLLKQKSEFTMHKQDITPGPKLQNLGVNDSPSFDLGI</sequence>
<dbReference type="PROSITE" id="PS51192">
    <property type="entry name" value="HELICASE_ATP_BIND_1"/>
    <property type="match status" value="1"/>
</dbReference>
<dbReference type="EMBL" id="JAFEMO010000007">
    <property type="protein sequence ID" value="KAH7568207.1"/>
    <property type="molecule type" value="Genomic_DNA"/>
</dbReference>
<reference evidence="9 10" key="1">
    <citation type="submission" date="2021-02" db="EMBL/GenBank/DDBJ databases">
        <title>Plant Genome Project.</title>
        <authorList>
            <person name="Zhang R.-G."/>
        </authorList>
    </citation>
    <scope>NUCLEOTIDE SEQUENCE [LARGE SCALE GENOMIC DNA]</scope>
    <source>
        <tissue evidence="9">Leaves</tissue>
    </source>
</reference>
<feature type="compositionally biased region" description="Polar residues" evidence="6">
    <location>
        <begin position="1097"/>
        <end position="1110"/>
    </location>
</feature>
<feature type="compositionally biased region" description="Basic and acidic residues" evidence="6">
    <location>
        <begin position="937"/>
        <end position="949"/>
    </location>
</feature>
<gene>
    <name evidence="9" type="ORF">JRO89_XS07G0261300</name>
</gene>
<keyword evidence="4" id="KW-0347">Helicase</keyword>
<dbReference type="InterPro" id="IPR014001">
    <property type="entry name" value="Helicase_ATP-bd"/>
</dbReference>
<dbReference type="InterPro" id="IPR011545">
    <property type="entry name" value="DEAD/DEAH_box_helicase_dom"/>
</dbReference>
<evidence type="ECO:0000259" key="8">
    <source>
        <dbReference type="PROSITE" id="PS51194"/>
    </source>
</evidence>
<feature type="compositionally biased region" description="Basic and acidic residues" evidence="6">
    <location>
        <begin position="1035"/>
        <end position="1046"/>
    </location>
</feature>
<dbReference type="InterPro" id="IPR027417">
    <property type="entry name" value="P-loop_NTPase"/>
</dbReference>
<keyword evidence="2" id="KW-0547">Nucleotide-binding</keyword>
<feature type="region of interest" description="Disordered" evidence="6">
    <location>
        <begin position="1018"/>
        <end position="1046"/>
    </location>
</feature>
<dbReference type="Gene3D" id="3.40.50.300">
    <property type="entry name" value="P-loop containing nucleotide triphosphate hydrolases"/>
    <property type="match status" value="2"/>
</dbReference>
<feature type="compositionally biased region" description="Polar residues" evidence="6">
    <location>
        <begin position="925"/>
        <end position="936"/>
    </location>
</feature>
<comment type="similarity">
    <text evidence="1">Belongs to the DEAD box helicase family. DEAH subfamily. FANCM sub-subfamily.</text>
</comment>
<evidence type="ECO:0000256" key="1">
    <source>
        <dbReference type="ARBA" id="ARBA00009889"/>
    </source>
</evidence>
<evidence type="ECO:0008006" key="11">
    <source>
        <dbReference type="Google" id="ProtNLM"/>
    </source>
</evidence>
<organism evidence="9 10">
    <name type="scientific">Xanthoceras sorbifolium</name>
    <dbReference type="NCBI Taxonomy" id="99658"/>
    <lineage>
        <taxon>Eukaryota</taxon>
        <taxon>Viridiplantae</taxon>
        <taxon>Streptophyta</taxon>
        <taxon>Embryophyta</taxon>
        <taxon>Tracheophyta</taxon>
        <taxon>Spermatophyta</taxon>
        <taxon>Magnoliopsida</taxon>
        <taxon>eudicotyledons</taxon>
        <taxon>Gunneridae</taxon>
        <taxon>Pentapetalae</taxon>
        <taxon>rosids</taxon>
        <taxon>malvids</taxon>
        <taxon>Sapindales</taxon>
        <taxon>Sapindaceae</taxon>
        <taxon>Xanthoceroideae</taxon>
        <taxon>Xanthoceras</taxon>
    </lineage>
</organism>
<evidence type="ECO:0000256" key="5">
    <source>
        <dbReference type="ARBA" id="ARBA00022840"/>
    </source>
</evidence>
<feature type="domain" description="Helicase ATP-binding" evidence="7">
    <location>
        <begin position="1"/>
        <end position="142"/>
    </location>
</feature>
<dbReference type="Proteomes" id="UP000827721">
    <property type="component" value="Unassembled WGS sequence"/>
</dbReference>
<dbReference type="PROSITE" id="PS51194">
    <property type="entry name" value="HELICASE_CTER"/>
    <property type="match status" value="1"/>
</dbReference>
<accession>A0ABQ8HV21</accession>
<keyword evidence="10" id="KW-1185">Reference proteome</keyword>
<evidence type="ECO:0000256" key="2">
    <source>
        <dbReference type="ARBA" id="ARBA00022741"/>
    </source>
</evidence>
<dbReference type="SMART" id="SM00490">
    <property type="entry name" value="HELICc"/>
    <property type="match status" value="1"/>
</dbReference>
<evidence type="ECO:0000256" key="4">
    <source>
        <dbReference type="ARBA" id="ARBA00022806"/>
    </source>
</evidence>
<dbReference type="CDD" id="cd12091">
    <property type="entry name" value="FANCM_ID"/>
    <property type="match status" value="1"/>
</dbReference>
<evidence type="ECO:0000259" key="7">
    <source>
        <dbReference type="PROSITE" id="PS51192"/>
    </source>
</evidence>
<dbReference type="CDD" id="cd18801">
    <property type="entry name" value="SF2_C_FANCM_Hef"/>
    <property type="match status" value="1"/>
</dbReference>
<evidence type="ECO:0000313" key="10">
    <source>
        <dbReference type="Proteomes" id="UP000827721"/>
    </source>
</evidence>
<dbReference type="Pfam" id="PF00270">
    <property type="entry name" value="DEAD"/>
    <property type="match status" value="1"/>
</dbReference>
<evidence type="ECO:0000256" key="6">
    <source>
        <dbReference type="SAM" id="MobiDB-lite"/>
    </source>
</evidence>
<evidence type="ECO:0000256" key="3">
    <source>
        <dbReference type="ARBA" id="ARBA00022801"/>
    </source>
</evidence>
<keyword evidence="5" id="KW-0067">ATP-binding</keyword>
<dbReference type="PANTHER" id="PTHR14025:SF20">
    <property type="entry name" value="FANCONI ANEMIA GROUP M PROTEIN"/>
    <property type="match status" value="1"/>
</dbReference>
<feature type="region of interest" description="Disordered" evidence="6">
    <location>
        <begin position="1246"/>
        <end position="1266"/>
    </location>
</feature>
<evidence type="ECO:0000313" key="9">
    <source>
        <dbReference type="EMBL" id="KAH7568207.1"/>
    </source>
</evidence>
<protein>
    <recommendedName>
        <fullName evidence="11">DEAD-box ATP-dependent RNA helicase FANCM</fullName>
    </recommendedName>
</protein>
<dbReference type="PANTHER" id="PTHR14025">
    <property type="entry name" value="FANCONI ANEMIA GROUP M FANCM FAMILY MEMBER"/>
    <property type="match status" value="1"/>
</dbReference>
<comment type="caution">
    <text evidence="9">The sequence shown here is derived from an EMBL/GenBank/DDBJ whole genome shotgun (WGS) entry which is preliminary data.</text>
</comment>
<feature type="compositionally biased region" description="Polar residues" evidence="6">
    <location>
        <begin position="883"/>
        <end position="903"/>
    </location>
</feature>
<name>A0ABQ8HV21_9ROSI</name>
<dbReference type="InterPro" id="IPR039686">
    <property type="entry name" value="FANCM/Mph1-like_ID"/>
</dbReference>
<feature type="region of interest" description="Disordered" evidence="6">
    <location>
        <begin position="863"/>
        <end position="949"/>
    </location>
</feature>
<dbReference type="SUPFAM" id="SSF52540">
    <property type="entry name" value="P-loop containing nucleoside triphosphate hydrolases"/>
    <property type="match status" value="1"/>
</dbReference>
<dbReference type="InterPro" id="IPR001650">
    <property type="entry name" value="Helicase_C-like"/>
</dbReference>
<feature type="domain" description="Helicase C-terminal" evidence="8">
    <location>
        <begin position="309"/>
        <end position="488"/>
    </location>
</feature>
<proteinExistence type="inferred from homology"/>
<feature type="compositionally biased region" description="Acidic residues" evidence="6">
    <location>
        <begin position="1018"/>
        <end position="1034"/>
    </location>
</feature>
<keyword evidence="3" id="KW-0378">Hydrolase</keyword>